<dbReference type="Pfam" id="PF18664">
    <property type="entry name" value="CdiA_C_tRNase"/>
    <property type="match status" value="1"/>
</dbReference>
<sequence>MVSGQKNPDFVFVDGPYAGKTVDFMWTDAAKSGQINQFFSNNAVQNQRQLILHVEKADIVPLDYRNLTPANQNMVNSWIKGLAPKQQSKILILR</sequence>
<dbReference type="RefSeq" id="WP_152898941.1">
    <property type="nucleotide sequence ID" value="NZ_WHUV01000004.1"/>
</dbReference>
<dbReference type="Proteomes" id="UP000486534">
    <property type="component" value="Unassembled WGS sequence"/>
</dbReference>
<organism evidence="2 3">
    <name type="scientific">Pseudomonas piscis</name>
    <dbReference type="NCBI Taxonomy" id="2614538"/>
    <lineage>
        <taxon>Bacteria</taxon>
        <taxon>Pseudomonadati</taxon>
        <taxon>Pseudomonadota</taxon>
        <taxon>Gammaproteobacteria</taxon>
        <taxon>Pseudomonadales</taxon>
        <taxon>Pseudomonadaceae</taxon>
        <taxon>Pseudomonas</taxon>
    </lineage>
</organism>
<gene>
    <name evidence="2" type="ORF">GDH07_22120</name>
</gene>
<dbReference type="EMBL" id="WHUV01000004">
    <property type="protein sequence ID" value="MQA56021.1"/>
    <property type="molecule type" value="Genomic_DNA"/>
</dbReference>
<feature type="domain" description="CdiA C-terminal tRNase" evidence="1">
    <location>
        <begin position="4"/>
        <end position="93"/>
    </location>
</feature>
<dbReference type="CDD" id="cd20726">
    <property type="entry name" value="CDI_toxin_BpE479_tRNase-like"/>
    <property type="match status" value="1"/>
</dbReference>
<proteinExistence type="predicted"/>
<dbReference type="InterPro" id="IPR041620">
    <property type="entry name" value="CdiA_C_tRNase"/>
</dbReference>
<evidence type="ECO:0000259" key="1">
    <source>
        <dbReference type="Pfam" id="PF18664"/>
    </source>
</evidence>
<protein>
    <recommendedName>
        <fullName evidence="1">CdiA C-terminal tRNase domain-containing protein</fullName>
    </recommendedName>
</protein>
<reference evidence="2 3" key="1">
    <citation type="submission" date="2019-10" db="EMBL/GenBank/DDBJ databases">
        <title>Pseudomonas dajingensis sp. nov., isolated from the profound head ulcers of farmed Murray cod (Maccullochella peelii peelii).</title>
        <authorList>
            <person name="Liu Y."/>
        </authorList>
    </citation>
    <scope>NUCLEOTIDE SEQUENCE [LARGE SCALE GENOMIC DNA]</scope>
    <source>
        <strain evidence="2 3">MC042</strain>
    </source>
</reference>
<evidence type="ECO:0000313" key="3">
    <source>
        <dbReference type="Proteomes" id="UP000486534"/>
    </source>
</evidence>
<comment type="caution">
    <text evidence="2">The sequence shown here is derived from an EMBL/GenBank/DDBJ whole genome shotgun (WGS) entry which is preliminary data.</text>
</comment>
<evidence type="ECO:0000313" key="2">
    <source>
        <dbReference type="EMBL" id="MQA56021.1"/>
    </source>
</evidence>
<dbReference type="AlphaFoldDB" id="A0A7X1PPH7"/>
<accession>A0A7X1PPH7</accession>
<name>A0A7X1PPH7_9PSED</name>